<evidence type="ECO:0000313" key="3">
    <source>
        <dbReference type="EMBL" id="TZE47524.1"/>
    </source>
</evidence>
<dbReference type="AlphaFoldDB" id="A0A069FJ72"/>
<sequence length="94" mass="10303">MEVLNAPGKYQYDLRNHLLVDLFPIALDAEITTSNVNKHQLHRSNIPATLSGNSGITGYVPFSAERNAARVIWRTATDSRPVVCNDEEGIPGAL</sequence>
<dbReference type="EMBL" id="VHKY01000011">
    <property type="protein sequence ID" value="TZE47524.1"/>
    <property type="molecule type" value="Genomic_DNA"/>
</dbReference>
<dbReference type="Proteomes" id="UP000533482">
    <property type="component" value="Unassembled WGS sequence"/>
</dbReference>
<evidence type="ECO:0000313" key="5">
    <source>
        <dbReference type="Proteomes" id="UP000359125"/>
    </source>
</evidence>
<dbReference type="Proteomes" id="UP000359125">
    <property type="component" value="Unassembled WGS sequence"/>
</dbReference>
<dbReference type="EMBL" id="AASOHJ010000059">
    <property type="protein sequence ID" value="EFE8676270.1"/>
    <property type="molecule type" value="Genomic_DNA"/>
</dbReference>
<reference evidence="1 6" key="3">
    <citation type="submission" date="2019-09" db="EMBL/GenBank/DDBJ databases">
        <authorList>
            <consortium name="NARMS: The National Antimicrobial Resistance Monitoring System"/>
        </authorList>
    </citation>
    <scope>NUCLEOTIDE SEQUENCE [LARGE SCALE GENOMIC DNA]</scope>
    <source>
        <strain evidence="1 6">FSIS11923834</strain>
    </source>
</reference>
<evidence type="ECO:0000313" key="6">
    <source>
        <dbReference type="Proteomes" id="UP000533482"/>
    </source>
</evidence>
<reference evidence="2 5" key="1">
    <citation type="journal article" date="2019" name="Environ. Health Perspect.">
        <title>Inter-host Transmission of Carbapenemase-Producing Escherichia coli among Humans and Backyard Animals.</title>
        <authorList>
            <person name="Li J."/>
            <person name="Bi Z."/>
            <person name="Ma S."/>
            <person name="Chen B."/>
            <person name="Cai C."/>
            <person name="He J."/>
            <person name="Schwarz S."/>
            <person name="Sun C."/>
            <person name="Zhou Y."/>
            <person name="Yin J."/>
            <person name="Hulth A."/>
            <person name="Wang Y."/>
            <person name="Shen Z."/>
            <person name="Wang S."/>
            <person name="Wu C."/>
            <person name="Nilsson L.E."/>
            <person name="Walsh T.R."/>
            <person name="Borjesson S."/>
            <person name="Shen J."/>
            <person name="Sun Q."/>
            <person name="Wang Y."/>
        </authorList>
    </citation>
    <scope>NUCLEOTIDE SEQUENCE [LARGE SCALE GENOMIC DNA]</scope>
    <source>
        <strain evidence="2 5">A016f</strain>
    </source>
</reference>
<protein>
    <submittedName>
        <fullName evidence="3">Uncharacterized protein</fullName>
    </submittedName>
</protein>
<gene>
    <name evidence="2" type="ORF">EIZ93_25495</name>
    <name evidence="1" type="ORF">F7N46_24820</name>
    <name evidence="3" type="ORF">FKO60_15070</name>
</gene>
<proteinExistence type="predicted"/>
<dbReference type="EMBL" id="RYCF01000225">
    <property type="protein sequence ID" value="MQK27533.1"/>
    <property type="molecule type" value="Genomic_DNA"/>
</dbReference>
<name>A0A069FJ72_ECOLX</name>
<reference evidence="3 4" key="2">
    <citation type="submission" date="2019-06" db="EMBL/GenBank/DDBJ databases">
        <title>The presence and diversity of blaCTX-M among Escherichia coli from urban wastewater and feedlot cattle, in Alberta, Canada.</title>
        <authorList>
            <person name="Cormier A.C."/>
            <person name="Chalmer G."/>
            <person name="Cook S.R."/>
            <person name="Zaheer R."/>
            <person name="Hannon S.J."/>
            <person name="Booker C.W."/>
            <person name="Read R."/>
            <person name="Gow S.P."/>
            <person name="Mcallister T.A."/>
            <person name="Boerlin P."/>
        </authorList>
    </citation>
    <scope>NUCLEOTIDE SEQUENCE [LARGE SCALE GENOMIC DNA]</scope>
    <source>
        <strain evidence="3 4">347</strain>
    </source>
</reference>
<dbReference type="Proteomes" id="UP000324120">
    <property type="component" value="Unassembled WGS sequence"/>
</dbReference>
<comment type="caution">
    <text evidence="3">The sequence shown here is derived from an EMBL/GenBank/DDBJ whole genome shotgun (WGS) entry which is preliminary data.</text>
</comment>
<accession>A0A069FJ72</accession>
<evidence type="ECO:0000313" key="4">
    <source>
        <dbReference type="Proteomes" id="UP000324120"/>
    </source>
</evidence>
<evidence type="ECO:0000313" key="1">
    <source>
        <dbReference type="EMBL" id="EFE8676270.1"/>
    </source>
</evidence>
<organism evidence="3 4">
    <name type="scientific">Escherichia coli</name>
    <dbReference type="NCBI Taxonomy" id="562"/>
    <lineage>
        <taxon>Bacteria</taxon>
        <taxon>Pseudomonadati</taxon>
        <taxon>Pseudomonadota</taxon>
        <taxon>Gammaproteobacteria</taxon>
        <taxon>Enterobacterales</taxon>
        <taxon>Enterobacteriaceae</taxon>
        <taxon>Escherichia</taxon>
    </lineage>
</organism>
<dbReference type="RefSeq" id="WP_000453440.1">
    <property type="nucleotide sequence ID" value="NZ_AP027217.1"/>
</dbReference>
<evidence type="ECO:0000313" key="2">
    <source>
        <dbReference type="EMBL" id="MQK27533.1"/>
    </source>
</evidence>